<proteinExistence type="predicted"/>
<evidence type="ECO:0000313" key="1">
    <source>
        <dbReference type="EMBL" id="KAH8012004.1"/>
    </source>
</evidence>
<dbReference type="Proteomes" id="UP000827872">
    <property type="component" value="Linkage Group LG13"/>
</dbReference>
<reference evidence="1" key="1">
    <citation type="submission" date="2021-08" db="EMBL/GenBank/DDBJ databases">
        <title>The first chromosome-level gecko genome reveals the dynamic sex chromosomes of Neotropical dwarf geckos (Sphaerodactylidae: Sphaerodactylus).</title>
        <authorList>
            <person name="Pinto B.J."/>
            <person name="Keating S.E."/>
            <person name="Gamble T."/>
        </authorList>
    </citation>
    <scope>NUCLEOTIDE SEQUENCE</scope>
    <source>
        <strain evidence="1">TG3544</strain>
    </source>
</reference>
<evidence type="ECO:0000313" key="2">
    <source>
        <dbReference type="Proteomes" id="UP000827872"/>
    </source>
</evidence>
<comment type="caution">
    <text evidence="1">The sequence shown here is derived from an EMBL/GenBank/DDBJ whole genome shotgun (WGS) entry which is preliminary data.</text>
</comment>
<gene>
    <name evidence="1" type="ORF">K3G42_013528</name>
</gene>
<accession>A0ACB8FXZ9</accession>
<name>A0ACB8FXZ9_9SAUR</name>
<dbReference type="EMBL" id="CM037626">
    <property type="protein sequence ID" value="KAH8012004.1"/>
    <property type="molecule type" value="Genomic_DNA"/>
</dbReference>
<keyword evidence="2" id="KW-1185">Reference proteome</keyword>
<organism evidence="1 2">
    <name type="scientific">Sphaerodactylus townsendi</name>
    <dbReference type="NCBI Taxonomy" id="933632"/>
    <lineage>
        <taxon>Eukaryota</taxon>
        <taxon>Metazoa</taxon>
        <taxon>Chordata</taxon>
        <taxon>Craniata</taxon>
        <taxon>Vertebrata</taxon>
        <taxon>Euteleostomi</taxon>
        <taxon>Lepidosauria</taxon>
        <taxon>Squamata</taxon>
        <taxon>Bifurcata</taxon>
        <taxon>Gekkota</taxon>
        <taxon>Sphaerodactylidae</taxon>
        <taxon>Sphaerodactylus</taxon>
    </lineage>
</organism>
<sequence>MWPCFLFPFRAPETRVVLESPLEEIGVTEILAMRKQLAKISGRLQNLEEQYMGWRQKELVVYSMLVSTCLLNTWLWRRR</sequence>
<protein>
    <submittedName>
        <fullName evidence="1">Uncharacterized protein</fullName>
    </submittedName>
</protein>